<evidence type="ECO:0000313" key="7">
    <source>
        <dbReference type="EMBL" id="WRP18603.1"/>
    </source>
</evidence>
<keyword evidence="2 5" id="KW-0812">Transmembrane</keyword>
<feature type="transmembrane region" description="Helical" evidence="5">
    <location>
        <begin position="242"/>
        <end position="264"/>
    </location>
</feature>
<evidence type="ECO:0000256" key="4">
    <source>
        <dbReference type="ARBA" id="ARBA00023136"/>
    </source>
</evidence>
<dbReference type="HAMAP" id="MF_01600">
    <property type="entry name" value="UPF0182"/>
    <property type="match status" value="1"/>
</dbReference>
<keyword evidence="1 5" id="KW-1003">Cell membrane</keyword>
<evidence type="ECO:0000256" key="6">
    <source>
        <dbReference type="SAM" id="MobiDB-lite"/>
    </source>
</evidence>
<keyword evidence="4 5" id="KW-0472">Membrane</keyword>
<feature type="transmembrane region" description="Helical" evidence="5">
    <location>
        <begin position="200"/>
        <end position="217"/>
    </location>
</feature>
<feature type="transmembrane region" description="Helical" evidence="5">
    <location>
        <begin position="271"/>
        <end position="292"/>
    </location>
</feature>
<dbReference type="PANTHER" id="PTHR39344:SF1">
    <property type="entry name" value="UPF0182 PROTEIN SLL1060"/>
    <property type="match status" value="1"/>
</dbReference>
<proteinExistence type="inferred from homology"/>
<protein>
    <recommendedName>
        <fullName evidence="5">UPF0182 protein U7230_06270</fullName>
    </recommendedName>
</protein>
<reference evidence="7 8" key="1">
    <citation type="journal article" date="2024" name="Front. Microbiol.">
        <title>Novel thermophilic genera Geochorda gen. nov. and Carboxydochorda gen. nov. from the deep terrestrial subsurface reveal the ecophysiological diversity in the class Limnochordia.</title>
        <authorList>
            <person name="Karnachuk O.V."/>
            <person name="Lukina A.P."/>
            <person name="Avakyan M.R."/>
            <person name="Kadnikov V.V."/>
            <person name="Begmatov S."/>
            <person name="Beletsky A.V."/>
            <person name="Vlasova K.G."/>
            <person name="Novikov A.A."/>
            <person name="Shcherbakova V.A."/>
            <person name="Mardanov A.V."/>
            <person name="Ravin N.V."/>
        </authorList>
    </citation>
    <scope>NUCLEOTIDE SEQUENCE [LARGE SCALE GENOMIC DNA]</scope>
    <source>
        <strain evidence="7 8">L945</strain>
    </source>
</reference>
<feature type="transmembrane region" description="Helical" evidence="5">
    <location>
        <begin position="52"/>
        <end position="76"/>
    </location>
</feature>
<dbReference type="InterPro" id="IPR005372">
    <property type="entry name" value="UPF0182"/>
</dbReference>
<evidence type="ECO:0000313" key="8">
    <source>
        <dbReference type="Proteomes" id="UP001332192"/>
    </source>
</evidence>
<feature type="region of interest" description="Disordered" evidence="6">
    <location>
        <begin position="835"/>
        <end position="855"/>
    </location>
</feature>
<name>A0ABZ1C150_9FIRM</name>
<dbReference type="PANTHER" id="PTHR39344">
    <property type="entry name" value="UPF0182 PROTEIN SLL1060"/>
    <property type="match status" value="1"/>
</dbReference>
<dbReference type="RefSeq" id="WP_324717876.1">
    <property type="nucleotide sequence ID" value="NZ_CP141615.1"/>
</dbReference>
<evidence type="ECO:0000256" key="5">
    <source>
        <dbReference type="HAMAP-Rule" id="MF_01600"/>
    </source>
</evidence>
<accession>A0ABZ1C150</accession>
<dbReference type="EMBL" id="CP141615">
    <property type="protein sequence ID" value="WRP18603.1"/>
    <property type="molecule type" value="Genomic_DNA"/>
</dbReference>
<feature type="transmembrane region" description="Helical" evidence="5">
    <location>
        <begin position="156"/>
        <end position="179"/>
    </location>
</feature>
<feature type="compositionally biased region" description="Low complexity" evidence="6">
    <location>
        <begin position="835"/>
        <end position="851"/>
    </location>
</feature>
<organism evidence="7 8">
    <name type="scientific">Carboxydichorda subterranea</name>
    <dbReference type="NCBI Taxonomy" id="3109565"/>
    <lineage>
        <taxon>Bacteria</taxon>
        <taxon>Bacillati</taxon>
        <taxon>Bacillota</taxon>
        <taxon>Limnochordia</taxon>
        <taxon>Limnochordales</taxon>
        <taxon>Geochordaceae</taxon>
        <taxon>Carboxydichorda</taxon>
    </lineage>
</organism>
<evidence type="ECO:0000256" key="3">
    <source>
        <dbReference type="ARBA" id="ARBA00022989"/>
    </source>
</evidence>
<comment type="caution">
    <text evidence="5">Lacks conserved residue(s) required for the propagation of feature annotation.</text>
</comment>
<sequence>MMVRNLLLRLALLLVALVVAALAFARTLTDWMWFGSLGRTALFVTPWTWRCAVFAGSTLVALAVLWLNFSLARPALARAYLRWDELPSSRLAGAWRLLRRFASLAVFGLAVLLGLGVSSRWMEVGLFFHRRPFGVVDPVLGQDAGFYVFSLPFYRIVLSLVTGALVLSLGMILFVYTAAGLLAWRRGSGQALWGRPRRHVFLLLALLAAIWAVETWLGRFDLLFSPGGVIYGPTFTDVHVRLPLRVIVTALAGVTAVLTAAAAWRPWGRYAAGAAIVTLAVAVAGEAGAGLVQRFVVRPNELVREEPFLRHHIAMTRKAYGLDGVREVAFDPKDAIEATDVQAARPLLQEIRLWDWRPLGRAYSQLQEFRPYYDFVEVDVDRYRVGDRIRQVMLSVRELNAQRLQNPSWINRKLQYTHGYGLVMSPASEVSGQGMPRLTVADIPPRSQDGWPRVTRPQIYFGEMAADWIVVQGRTPEFDYPSGDQNVFHRYEGKDGIALTLWNRLLFAARFGSTELLLSPEVSARSRVLMYRTVMERLQRLMPFLRYDRDPYPIVTRDGHVLWMVDAYTTTDRFPYARPMAGWGNYARNSVKVTLDAYDGTVHFYQVDESEPLASALSDLFGGFLEPASAVPEDVRAHWRYPEDLFWLQAAVYAVYHMVNPGLFYNQEDRWDFPREIHGEQEVVMQPYYAMVDLGDGPEFALLYPFTAQDKQNMTAWMVGRSDPPHYGQLQVFRFPKQRLTYGPMQIEARINQDPDISRELTLWGQRGSRVLRGNLIVVPVRGTVLYVKPLFLVSEQSQLPELRRVVLATSAQLVMAPDLMSALAIATGAQAPAPPATAAALPPAASPTGPQAAQNARLREALDALQQARRRLEAGDWEGFGKAMQQVETLLKEVAGGT</sequence>
<gene>
    <name evidence="7" type="ORF">U7230_06270</name>
</gene>
<comment type="subcellular location">
    <subcellularLocation>
        <location evidence="5">Cell membrane</location>
        <topology evidence="5">Multi-pass membrane protein</topology>
    </subcellularLocation>
</comment>
<feature type="transmembrane region" description="Helical" evidence="5">
    <location>
        <begin position="97"/>
        <end position="117"/>
    </location>
</feature>
<keyword evidence="3 5" id="KW-1133">Transmembrane helix</keyword>
<keyword evidence="8" id="KW-1185">Reference proteome</keyword>
<evidence type="ECO:0000256" key="1">
    <source>
        <dbReference type="ARBA" id="ARBA00022475"/>
    </source>
</evidence>
<dbReference type="Pfam" id="PF03699">
    <property type="entry name" value="UPF0182"/>
    <property type="match status" value="1"/>
</dbReference>
<evidence type="ECO:0000256" key="2">
    <source>
        <dbReference type="ARBA" id="ARBA00022692"/>
    </source>
</evidence>
<comment type="similarity">
    <text evidence="5">Belongs to the UPF0182 family.</text>
</comment>
<dbReference type="Proteomes" id="UP001332192">
    <property type="component" value="Chromosome"/>
</dbReference>